<feature type="compositionally biased region" description="Basic and acidic residues" evidence="2">
    <location>
        <begin position="1"/>
        <end position="11"/>
    </location>
</feature>
<feature type="coiled-coil region" evidence="1">
    <location>
        <begin position="39"/>
        <end position="66"/>
    </location>
</feature>
<evidence type="ECO:0000256" key="2">
    <source>
        <dbReference type="SAM" id="MobiDB-lite"/>
    </source>
</evidence>
<evidence type="ECO:0000313" key="4">
    <source>
        <dbReference type="Proteomes" id="UP001165135"/>
    </source>
</evidence>
<dbReference type="AlphaFoldDB" id="A0A9W6RFV5"/>
<evidence type="ECO:0000256" key="1">
    <source>
        <dbReference type="SAM" id="Coils"/>
    </source>
</evidence>
<dbReference type="Proteomes" id="UP001165135">
    <property type="component" value="Unassembled WGS sequence"/>
</dbReference>
<reference evidence="3" key="1">
    <citation type="submission" date="2023-03" db="EMBL/GenBank/DDBJ databases">
        <title>Actinoallomurus iriomotensis NBRC 103681.</title>
        <authorList>
            <person name="Ichikawa N."/>
            <person name="Sato H."/>
            <person name="Tonouchi N."/>
        </authorList>
    </citation>
    <scope>NUCLEOTIDE SEQUENCE</scope>
    <source>
        <strain evidence="3">NBRC 103681</strain>
    </source>
</reference>
<dbReference type="EMBL" id="BSTJ01000003">
    <property type="protein sequence ID" value="GLY74819.1"/>
    <property type="molecule type" value="Genomic_DNA"/>
</dbReference>
<gene>
    <name evidence="3" type="ORF">Airi01_030860</name>
</gene>
<evidence type="ECO:0000313" key="3">
    <source>
        <dbReference type="EMBL" id="GLY74819.1"/>
    </source>
</evidence>
<sequence length="70" mass="8005">MTHWKAPRESENPGPRSGQVHVGPPPKQPPPHFKTYEGLEHISRQLEELTTQVRRLVEEIASIRLDRSDG</sequence>
<comment type="caution">
    <text evidence="3">The sequence shown here is derived from an EMBL/GenBank/DDBJ whole genome shotgun (WGS) entry which is preliminary data.</text>
</comment>
<dbReference type="RefSeq" id="WP_285620963.1">
    <property type="nucleotide sequence ID" value="NZ_BSTJ01000003.1"/>
</dbReference>
<name>A0A9W6RFV5_9ACTN</name>
<feature type="compositionally biased region" description="Pro residues" evidence="2">
    <location>
        <begin position="23"/>
        <end position="32"/>
    </location>
</feature>
<accession>A0A9W6RFV5</accession>
<protein>
    <submittedName>
        <fullName evidence="3">Uncharacterized protein</fullName>
    </submittedName>
</protein>
<organism evidence="3 4">
    <name type="scientific">Actinoallomurus iriomotensis</name>
    <dbReference type="NCBI Taxonomy" id="478107"/>
    <lineage>
        <taxon>Bacteria</taxon>
        <taxon>Bacillati</taxon>
        <taxon>Actinomycetota</taxon>
        <taxon>Actinomycetes</taxon>
        <taxon>Streptosporangiales</taxon>
        <taxon>Thermomonosporaceae</taxon>
        <taxon>Actinoallomurus</taxon>
    </lineage>
</organism>
<feature type="region of interest" description="Disordered" evidence="2">
    <location>
        <begin position="1"/>
        <end position="32"/>
    </location>
</feature>
<proteinExistence type="predicted"/>
<keyword evidence="1" id="KW-0175">Coiled coil</keyword>